<dbReference type="Proteomes" id="UP000628086">
    <property type="component" value="Unassembled WGS sequence"/>
</dbReference>
<protein>
    <submittedName>
        <fullName evidence="2">DUF1302 domain-containing protein</fullName>
    </submittedName>
</protein>
<organism evidence="2 3">
    <name type="scientific">Pseudomonas taiwanensis</name>
    <dbReference type="NCBI Taxonomy" id="470150"/>
    <lineage>
        <taxon>Bacteria</taxon>
        <taxon>Pseudomonadati</taxon>
        <taxon>Pseudomonadota</taxon>
        <taxon>Gammaproteobacteria</taxon>
        <taxon>Pseudomonadales</taxon>
        <taxon>Pseudomonadaceae</taxon>
        <taxon>Pseudomonas</taxon>
    </lineage>
</organism>
<sequence length="617" mass="67163">MSVYNLSCRRRAPLAVFCCLLAAPATALQFDVGPLEGRLDSALSFATAISTANPDKQQLQYANGNDGRRNYRSGDVFSAIFKGTHDLELRHDNVGLFVRGSYWYDTMQRDHQQRAVAIDDNNRLVSTKTAGAELLDTFAYALYDIDGEPGSLRLGKQVVNWGESLFIQGGLNVISPFNQAALRRPGTEVKDALVPVNLLYITQNLNQAVSFDAFYQLDWEQTRLDNCATFFAANDFMPEGCQGLDVGGQMVTNPVVTQALAPFGVTLTEEGVRVPRGADQTARNGGQWGFSLHWYVEPMDTEFGLYAANYHSRSPYLGTVSSRYYANTDFARRLCGSIGVPLSNCGAFLTSSNGQTLAGALRMGTSQYVAQYPEDIRLYGITFATTLRNGTAVQGEVSYRPNMPVQLNGNDLLQSLLNAPGRSPLNADGLRPPTGNTLFNGYRRKEVTQAQVSALQTFSQVMGANQLLLIGEVGATYVGGLEGRFGPRYGRSGAYGNGELADNDVCLEISRSPGDCNGEGFVTPFSWGYRLRATLSYPSLLQGVDIRPNLAWAHDVKGYSPTDGSAFNEGSRSISVGVDATLANKYWASVAYTDFIDGDYGTRGDRDYLAFSVGASF</sequence>
<comment type="caution">
    <text evidence="2">The sequence shown here is derived from an EMBL/GenBank/DDBJ whole genome shotgun (WGS) entry which is preliminary data.</text>
</comment>
<reference evidence="2 3" key="1">
    <citation type="journal article" date="2020" name="Microorganisms">
        <title>Reliable Identification of Environmental Pseudomonas Isolates Using the rpoD Gene.</title>
        <authorList>
            <consortium name="The Broad Institute Genome Sequencing Platform"/>
            <person name="Girard L."/>
            <person name="Lood C."/>
            <person name="Rokni-Zadeh H."/>
            <person name="van Noort V."/>
            <person name="Lavigne R."/>
            <person name="De Mot R."/>
        </authorList>
    </citation>
    <scope>NUCLEOTIDE SEQUENCE [LARGE SCALE GENOMIC DNA]</scope>
    <source>
        <strain evidence="2 3">RW7P2</strain>
    </source>
</reference>
<dbReference type="EMBL" id="JABWRS010000012">
    <property type="protein sequence ID" value="MBC3477230.1"/>
    <property type="molecule type" value="Genomic_DNA"/>
</dbReference>
<feature type="signal peptide" evidence="1">
    <location>
        <begin position="1"/>
        <end position="27"/>
    </location>
</feature>
<keyword evidence="1" id="KW-0732">Signal</keyword>
<evidence type="ECO:0000313" key="2">
    <source>
        <dbReference type="EMBL" id="MBC3477230.1"/>
    </source>
</evidence>
<dbReference type="InterPro" id="IPR010727">
    <property type="entry name" value="DUF1302"/>
</dbReference>
<feature type="chain" id="PRO_5045799007" evidence="1">
    <location>
        <begin position="28"/>
        <end position="617"/>
    </location>
</feature>
<accession>A0ABR6VA73</accession>
<evidence type="ECO:0000256" key="1">
    <source>
        <dbReference type="SAM" id="SignalP"/>
    </source>
</evidence>
<gene>
    <name evidence="2" type="ORF">HU747_16710</name>
</gene>
<dbReference type="Pfam" id="PF06980">
    <property type="entry name" value="DUF1302"/>
    <property type="match status" value="1"/>
</dbReference>
<proteinExistence type="predicted"/>
<dbReference type="RefSeq" id="WP_023380602.1">
    <property type="nucleotide sequence ID" value="NZ_JABWRR010000011.1"/>
</dbReference>
<evidence type="ECO:0000313" key="3">
    <source>
        <dbReference type="Proteomes" id="UP000628086"/>
    </source>
</evidence>
<keyword evidence="3" id="KW-1185">Reference proteome</keyword>
<name>A0ABR6VA73_9PSED</name>